<comment type="caution">
    <text evidence="1">The sequence shown here is derived from an EMBL/GenBank/DDBJ whole genome shotgun (WGS) entry which is preliminary data.</text>
</comment>
<keyword evidence="2" id="KW-1185">Reference proteome</keyword>
<protein>
    <submittedName>
        <fullName evidence="1">Uncharacterized protein</fullName>
    </submittedName>
</protein>
<evidence type="ECO:0000313" key="2">
    <source>
        <dbReference type="Proteomes" id="UP000762253"/>
    </source>
</evidence>
<proteinExistence type="predicted"/>
<accession>A0ABX1MER3</accession>
<reference evidence="1 2" key="1">
    <citation type="submission" date="2018-06" db="EMBL/GenBank/DDBJ databases">
        <title>Comparative genomics of Brasilonema spp. strains.</title>
        <authorList>
            <person name="Alvarenga D.O."/>
            <person name="Fiore M.F."/>
            <person name="Varani A.M."/>
        </authorList>
    </citation>
    <scope>NUCLEOTIDE SEQUENCE [LARGE SCALE GENOMIC DNA]</scope>
    <source>
        <strain evidence="1 2">UFV-OR1</strain>
    </source>
</reference>
<sequence length="80" mass="9747">MQLNLNWRVLLFFIPIRLLKRNLDFANTLKIEILEAFQFYGKNCNLVLINFLVYPVTFRKPHRNKIKNYNSIINRNYTEL</sequence>
<dbReference type="EMBL" id="QMEC01000096">
    <property type="protein sequence ID" value="NMF65274.1"/>
    <property type="molecule type" value="Genomic_DNA"/>
</dbReference>
<organism evidence="1 2">
    <name type="scientific">Brasilonema octagenarum UFV-OR1</name>
    <dbReference type="NCBI Taxonomy" id="417115"/>
    <lineage>
        <taxon>Bacteria</taxon>
        <taxon>Bacillati</taxon>
        <taxon>Cyanobacteriota</taxon>
        <taxon>Cyanophyceae</taxon>
        <taxon>Nostocales</taxon>
        <taxon>Scytonemataceae</taxon>
        <taxon>Brasilonema</taxon>
        <taxon>Octagenarum group</taxon>
    </lineage>
</organism>
<gene>
    <name evidence="1" type="ORF">DP115_21940</name>
</gene>
<name>A0ABX1MER3_9CYAN</name>
<dbReference type="Proteomes" id="UP000762253">
    <property type="component" value="Unassembled WGS sequence"/>
</dbReference>
<evidence type="ECO:0000313" key="1">
    <source>
        <dbReference type="EMBL" id="NMF65274.1"/>
    </source>
</evidence>